<dbReference type="Pfam" id="PF22692">
    <property type="entry name" value="LlgE_F_G_D1"/>
    <property type="match status" value="1"/>
</dbReference>
<evidence type="ECO:0000256" key="3">
    <source>
        <dbReference type="ARBA" id="ARBA00019015"/>
    </source>
</evidence>
<dbReference type="GO" id="GO:0009425">
    <property type="term" value="C:bacterial-type flagellum basal body"/>
    <property type="evidence" value="ECO:0007669"/>
    <property type="project" value="UniProtKB-SubCell"/>
</dbReference>
<gene>
    <name evidence="10" type="ORF">SAMN04487861_11325</name>
</gene>
<proteinExistence type="inferred from homology"/>
<dbReference type="Pfam" id="PF07559">
    <property type="entry name" value="FlgE_D2"/>
    <property type="match status" value="1"/>
</dbReference>
<dbReference type="InterPro" id="IPR001444">
    <property type="entry name" value="Flag_bb_rod_N"/>
</dbReference>
<dbReference type="Pfam" id="PF06429">
    <property type="entry name" value="Flg_bbr_C"/>
    <property type="match status" value="1"/>
</dbReference>
<name>A0A1I3F514_SELRU</name>
<dbReference type="EMBL" id="FOQK01000013">
    <property type="protein sequence ID" value="SFI06329.1"/>
    <property type="molecule type" value="Genomic_DNA"/>
</dbReference>
<feature type="domain" description="Flagellar hook protein FlgE/F/G-like D1" evidence="9">
    <location>
        <begin position="95"/>
        <end position="138"/>
    </location>
</feature>
<dbReference type="InterPro" id="IPR053967">
    <property type="entry name" value="LlgE_F_G-like_D1"/>
</dbReference>
<dbReference type="PROSITE" id="PS00588">
    <property type="entry name" value="FLAGELLA_BB_ROD"/>
    <property type="match status" value="1"/>
</dbReference>
<dbReference type="Pfam" id="PF00460">
    <property type="entry name" value="Flg_bb_rod"/>
    <property type="match status" value="1"/>
</dbReference>
<keyword evidence="10" id="KW-0282">Flagellum</keyword>
<dbReference type="OrthoDB" id="9804559at2"/>
<dbReference type="PANTHER" id="PTHR30435">
    <property type="entry name" value="FLAGELLAR PROTEIN"/>
    <property type="match status" value="1"/>
</dbReference>
<dbReference type="Gene3D" id="2.60.98.20">
    <property type="entry name" value="Flagellar hook protein FlgE"/>
    <property type="match status" value="1"/>
</dbReference>
<sequence>MMRSLFSGVSGLKSHQTRMDVIGNNIANVNTTGFKSSRVTFADTLSQTQSGASAPAGNLGGTNPKQVGLGTGVASIDTLFTDGSTQSTGKNTDLAISGNALFVLKNGTQEYYTRNGAFQFDAEGNLVNANGMHVQGYIYKDGVSTGAMGDLQVGSDSKMPAKATTLGTYNGNLNASETAYDISSIIISYTDGTSETVSSYMPTETAAGTMSLTLTDGTVVTLDSTAGYDFQTGQSIAGKTLYTSPISSMTATATGTIDLTLGTGSSVYSITPATITGLTSGTYSVGGYYTLNATIDTNGVTTSGSGSGQTQLKVTDDKGTQYTINVPNPQNFTYQDGQSVSFSLPITQIDAKSGATVTTEAGASELHADKSWTTAGETYARVGQTGEMVQAISRSGTETHTFNGKTVDSVKVTTTDGTTLSSLKASSYANGGKFYTSNTTTVTVYDSEGGAHSIPVLITKTGDNKWGLTLKDGMSTTTITDPSGNTASVTITAKDLLFDTDGSYKSGSATLDITYESGLPANQSVSLNLEGMTQYSGSSTPNVTGDGNAYGTLSSVAIDNTGLITGTYSNGVKRSEGQVVLAQFNNAAGLTKTGNSLYQMSNNSGDRNYVTADGSSVTITANALEMSNVDIANEFSDMIITQRGFQSNSKIITVGDEMIETLINMKR</sequence>
<evidence type="ECO:0000259" key="6">
    <source>
        <dbReference type="Pfam" id="PF00460"/>
    </source>
</evidence>
<feature type="domain" description="Flagellar basal body rod protein N-terminal" evidence="6">
    <location>
        <begin position="8"/>
        <end position="35"/>
    </location>
</feature>
<accession>A0A1I3F514</accession>
<dbReference type="PANTHER" id="PTHR30435:SF1">
    <property type="entry name" value="FLAGELLAR HOOK PROTEIN FLGE"/>
    <property type="match status" value="1"/>
</dbReference>
<dbReference type="InterPro" id="IPR020013">
    <property type="entry name" value="Flagellar_FlgE/F/G"/>
</dbReference>
<dbReference type="RefSeq" id="WP_075443767.1">
    <property type="nucleotide sequence ID" value="NZ_FOQK01000013.1"/>
</dbReference>
<protein>
    <recommendedName>
        <fullName evidence="3 5">Flagellar hook protein FlgE</fullName>
    </recommendedName>
</protein>
<dbReference type="GO" id="GO:0071978">
    <property type="term" value="P:bacterial-type flagellum-dependent swarming motility"/>
    <property type="evidence" value="ECO:0007669"/>
    <property type="project" value="TreeGrafter"/>
</dbReference>
<dbReference type="SUPFAM" id="SSF117143">
    <property type="entry name" value="Flagellar hook protein flgE"/>
    <property type="match status" value="1"/>
</dbReference>
<dbReference type="GO" id="GO:0005829">
    <property type="term" value="C:cytosol"/>
    <property type="evidence" value="ECO:0007669"/>
    <property type="project" value="TreeGrafter"/>
</dbReference>
<evidence type="ECO:0000259" key="8">
    <source>
        <dbReference type="Pfam" id="PF07559"/>
    </source>
</evidence>
<evidence type="ECO:0000313" key="11">
    <source>
        <dbReference type="Proteomes" id="UP000183639"/>
    </source>
</evidence>
<comment type="subcellular location">
    <subcellularLocation>
        <location evidence="1 5">Bacterial flagellum basal body</location>
    </subcellularLocation>
</comment>
<evidence type="ECO:0000259" key="7">
    <source>
        <dbReference type="Pfam" id="PF06429"/>
    </source>
</evidence>
<comment type="similarity">
    <text evidence="2 5">Belongs to the flagella basal body rod proteins family.</text>
</comment>
<keyword evidence="10" id="KW-0969">Cilium</keyword>
<evidence type="ECO:0000256" key="1">
    <source>
        <dbReference type="ARBA" id="ARBA00004117"/>
    </source>
</evidence>
<reference evidence="10 11" key="1">
    <citation type="submission" date="2016-10" db="EMBL/GenBank/DDBJ databases">
        <authorList>
            <person name="de Groot N.N."/>
        </authorList>
    </citation>
    <scope>NUCLEOTIDE SEQUENCE [LARGE SCALE GENOMIC DNA]</scope>
    <source>
        <strain evidence="10 11">Z108</strain>
    </source>
</reference>
<evidence type="ECO:0000256" key="4">
    <source>
        <dbReference type="ARBA" id="ARBA00023143"/>
    </source>
</evidence>
<dbReference type="NCBIfam" id="TIGR03506">
    <property type="entry name" value="FlgEFG_subfam"/>
    <property type="match status" value="2"/>
</dbReference>
<evidence type="ECO:0000256" key="2">
    <source>
        <dbReference type="ARBA" id="ARBA00009677"/>
    </source>
</evidence>
<dbReference type="InterPro" id="IPR010930">
    <property type="entry name" value="Flg_bb/hook_C_dom"/>
</dbReference>
<feature type="domain" description="Flagellar basal-body/hook protein C-terminal" evidence="7">
    <location>
        <begin position="622"/>
        <end position="665"/>
    </location>
</feature>
<dbReference type="InterPro" id="IPR011491">
    <property type="entry name" value="FlgE_D2"/>
</dbReference>
<dbReference type="InterPro" id="IPR019776">
    <property type="entry name" value="Flagellar_basal_body_rod_CS"/>
</dbReference>
<comment type="function">
    <text evidence="5">A flexible structure which links the flagellar filament to the drive apparatus in the basal body.</text>
</comment>
<feature type="domain" description="Flagellar hook protein FlgE D2" evidence="8">
    <location>
        <begin position="437"/>
        <end position="547"/>
    </location>
</feature>
<dbReference type="AlphaFoldDB" id="A0A1I3F514"/>
<dbReference type="GO" id="GO:0009424">
    <property type="term" value="C:bacterial-type flagellum hook"/>
    <property type="evidence" value="ECO:0007669"/>
    <property type="project" value="TreeGrafter"/>
</dbReference>
<dbReference type="InterPro" id="IPR037925">
    <property type="entry name" value="FlgE/F/G-like"/>
</dbReference>
<keyword evidence="4 5" id="KW-0975">Bacterial flagellum</keyword>
<evidence type="ECO:0000313" key="10">
    <source>
        <dbReference type="EMBL" id="SFI06329.1"/>
    </source>
</evidence>
<dbReference type="InterPro" id="IPR037058">
    <property type="entry name" value="Falgellar_hook_FlgE_sf"/>
</dbReference>
<dbReference type="Proteomes" id="UP000183639">
    <property type="component" value="Unassembled WGS sequence"/>
</dbReference>
<organism evidence="10 11">
    <name type="scientific">Selenomonas ruminantium</name>
    <dbReference type="NCBI Taxonomy" id="971"/>
    <lineage>
        <taxon>Bacteria</taxon>
        <taxon>Bacillati</taxon>
        <taxon>Bacillota</taxon>
        <taxon>Negativicutes</taxon>
        <taxon>Selenomonadales</taxon>
        <taxon>Selenomonadaceae</taxon>
        <taxon>Selenomonas</taxon>
    </lineage>
</organism>
<evidence type="ECO:0000259" key="9">
    <source>
        <dbReference type="Pfam" id="PF22692"/>
    </source>
</evidence>
<keyword evidence="10" id="KW-0966">Cell projection</keyword>
<evidence type="ECO:0000256" key="5">
    <source>
        <dbReference type="RuleBase" id="RU362116"/>
    </source>
</evidence>